<evidence type="ECO:0000313" key="1">
    <source>
        <dbReference type="EMBL" id="KAJ9120073.1"/>
    </source>
</evidence>
<protein>
    <submittedName>
        <fullName evidence="1">Uncharacterized protein</fullName>
    </submittedName>
</protein>
<dbReference type="Proteomes" id="UP001243375">
    <property type="component" value="Unassembled WGS sequence"/>
</dbReference>
<sequence length="328" mass="36005">MVLDSAGFDSFAGAGKDIDIVFEVEREVGDYYTGWDDDDGEVDDDRADTDQALTDSGSDEDDETTIKPIIKPSQPIQIVESPSRTSLEPRDDHADTSQREHVPIPMPRSKTIDSPVNPPPASQASSGRQRRQSSPAPSKMIARSSLAADGLPLRRRRDSIMEPSPLARLFVRSPTEESGFAIGSRRQAGSLSMSLAHSSHLAPHSFNERTRQRRQSLAPIDAFALGTKHPIVPIKEGQPVSFAEHRKGSPGEDVTPPEDDVAKATAVKDAQATGQSPEINGRLSAMEERQKRIEDLLQQLVRTAEEAKTPGRPNNREMRRESEISLDM</sequence>
<organism evidence="1 2">
    <name type="scientific">Naganishia vaughanmartiniae</name>
    <dbReference type="NCBI Taxonomy" id="1424756"/>
    <lineage>
        <taxon>Eukaryota</taxon>
        <taxon>Fungi</taxon>
        <taxon>Dikarya</taxon>
        <taxon>Basidiomycota</taxon>
        <taxon>Agaricomycotina</taxon>
        <taxon>Tremellomycetes</taxon>
        <taxon>Filobasidiales</taxon>
        <taxon>Filobasidiaceae</taxon>
        <taxon>Naganishia</taxon>
    </lineage>
</organism>
<comment type="caution">
    <text evidence="1">The sequence shown here is derived from an EMBL/GenBank/DDBJ whole genome shotgun (WGS) entry which is preliminary data.</text>
</comment>
<gene>
    <name evidence="1" type="ORF">QFC22_002971</name>
</gene>
<name>A0ACC2X8F5_9TREE</name>
<proteinExistence type="predicted"/>
<accession>A0ACC2X8F5</accession>
<reference evidence="1" key="1">
    <citation type="submission" date="2023-04" db="EMBL/GenBank/DDBJ databases">
        <title>Draft Genome sequencing of Naganishia species isolated from polar environments using Oxford Nanopore Technology.</title>
        <authorList>
            <person name="Leo P."/>
            <person name="Venkateswaran K."/>
        </authorList>
    </citation>
    <scope>NUCLEOTIDE SEQUENCE</scope>
    <source>
        <strain evidence="1">MNA-CCFEE 5425</strain>
    </source>
</reference>
<evidence type="ECO:0000313" key="2">
    <source>
        <dbReference type="Proteomes" id="UP001243375"/>
    </source>
</evidence>
<keyword evidence="2" id="KW-1185">Reference proteome</keyword>
<dbReference type="EMBL" id="JASBWU010000007">
    <property type="protein sequence ID" value="KAJ9120073.1"/>
    <property type="molecule type" value="Genomic_DNA"/>
</dbReference>